<evidence type="ECO:0000313" key="2">
    <source>
        <dbReference type="Proteomes" id="UP001221898"/>
    </source>
</evidence>
<gene>
    <name evidence="1" type="ORF">AAFF_G00370170</name>
</gene>
<proteinExistence type="predicted"/>
<protein>
    <submittedName>
        <fullName evidence="1">Uncharacterized protein</fullName>
    </submittedName>
</protein>
<reference evidence="1" key="1">
    <citation type="journal article" date="2023" name="Science">
        <title>Genome structures resolve the early diversification of teleost fishes.</title>
        <authorList>
            <person name="Parey E."/>
            <person name="Louis A."/>
            <person name="Montfort J."/>
            <person name="Bouchez O."/>
            <person name="Roques C."/>
            <person name="Iampietro C."/>
            <person name="Lluch J."/>
            <person name="Castinel A."/>
            <person name="Donnadieu C."/>
            <person name="Desvignes T."/>
            <person name="Floi Bucao C."/>
            <person name="Jouanno E."/>
            <person name="Wen M."/>
            <person name="Mejri S."/>
            <person name="Dirks R."/>
            <person name="Jansen H."/>
            <person name="Henkel C."/>
            <person name="Chen W.J."/>
            <person name="Zahm M."/>
            <person name="Cabau C."/>
            <person name="Klopp C."/>
            <person name="Thompson A.W."/>
            <person name="Robinson-Rechavi M."/>
            <person name="Braasch I."/>
            <person name="Lecointre G."/>
            <person name="Bobe J."/>
            <person name="Postlethwait J.H."/>
            <person name="Berthelot C."/>
            <person name="Roest Crollius H."/>
            <person name="Guiguen Y."/>
        </authorList>
    </citation>
    <scope>NUCLEOTIDE SEQUENCE</scope>
    <source>
        <strain evidence="1">NC1722</strain>
    </source>
</reference>
<dbReference type="AlphaFoldDB" id="A0AAD7SGM2"/>
<evidence type="ECO:0000313" key="1">
    <source>
        <dbReference type="EMBL" id="KAJ8402152.1"/>
    </source>
</evidence>
<dbReference type="Proteomes" id="UP001221898">
    <property type="component" value="Unassembled WGS sequence"/>
</dbReference>
<organism evidence="1 2">
    <name type="scientific">Aldrovandia affinis</name>
    <dbReference type="NCBI Taxonomy" id="143900"/>
    <lineage>
        <taxon>Eukaryota</taxon>
        <taxon>Metazoa</taxon>
        <taxon>Chordata</taxon>
        <taxon>Craniata</taxon>
        <taxon>Vertebrata</taxon>
        <taxon>Euteleostomi</taxon>
        <taxon>Actinopterygii</taxon>
        <taxon>Neopterygii</taxon>
        <taxon>Teleostei</taxon>
        <taxon>Notacanthiformes</taxon>
        <taxon>Halosauridae</taxon>
        <taxon>Aldrovandia</taxon>
    </lineage>
</organism>
<dbReference type="EMBL" id="JAINUG010000065">
    <property type="protein sequence ID" value="KAJ8402152.1"/>
    <property type="molecule type" value="Genomic_DNA"/>
</dbReference>
<accession>A0AAD7SGM2</accession>
<comment type="caution">
    <text evidence="1">The sequence shown here is derived from an EMBL/GenBank/DDBJ whole genome shotgun (WGS) entry which is preliminary data.</text>
</comment>
<name>A0AAD7SGM2_9TELE</name>
<sequence>MRAHWPVWSVKVRVGPDKGMPVCTLAAPFSEPCRGREGYSRFSEGGSCSLTSPVWAYHGDSGAVIWPRCRTRPCQLSAKHGAYPRLWICVPVPTLRTGREARLIRPALMAPGPAVLNIPLPVGRAKLLFTG</sequence>
<keyword evidence="2" id="KW-1185">Reference proteome</keyword>